<accession>A0A9W9HT73</accession>
<proteinExistence type="predicted"/>
<keyword evidence="3" id="KW-1185">Reference proteome</keyword>
<sequence length="248" mass="27792">MSVLTLVQRILPISFWKRKTSSTKGKERDADRDDLAHPSDQDSNPAFGSNAEAPSTTLHCDVSDAVHVAVNPSPEKTNGPRQGHVDTDSESDSDSISEAQIRQTTDPVNSSAPALFRGVSWASIVRTETRWSNQQEKQLLMAEKQLARCQKAWSSEQELWLSYIDTLSEEKKAHDGFMLMRTRQQEDERNQFRKAWKRRRSVETVQSQVQPVKEYSHGAPKRRVPRSGYSGLGPTLVASLAAPMACRG</sequence>
<feature type="compositionally biased region" description="Polar residues" evidence="1">
    <location>
        <begin position="41"/>
        <end position="58"/>
    </location>
</feature>
<reference evidence="2" key="1">
    <citation type="submission" date="2022-11" db="EMBL/GenBank/DDBJ databases">
        <authorList>
            <person name="Petersen C."/>
        </authorList>
    </citation>
    <scope>NUCLEOTIDE SEQUENCE</scope>
    <source>
        <strain evidence="2">IBT 21917</strain>
    </source>
</reference>
<reference evidence="2" key="2">
    <citation type="journal article" date="2023" name="IMA Fungus">
        <title>Comparative genomic study of the Penicillium genus elucidates a diverse pangenome and 15 lateral gene transfer events.</title>
        <authorList>
            <person name="Petersen C."/>
            <person name="Sorensen T."/>
            <person name="Nielsen M.R."/>
            <person name="Sondergaard T.E."/>
            <person name="Sorensen J.L."/>
            <person name="Fitzpatrick D.A."/>
            <person name="Frisvad J.C."/>
            <person name="Nielsen K.L."/>
        </authorList>
    </citation>
    <scope>NUCLEOTIDE SEQUENCE</scope>
    <source>
        <strain evidence="2">IBT 21917</strain>
    </source>
</reference>
<dbReference type="AlphaFoldDB" id="A0A9W9HT73"/>
<evidence type="ECO:0000256" key="1">
    <source>
        <dbReference type="SAM" id="MobiDB-lite"/>
    </source>
</evidence>
<dbReference type="EMBL" id="JAPQKO010000006">
    <property type="protein sequence ID" value="KAJ5155904.1"/>
    <property type="molecule type" value="Genomic_DNA"/>
</dbReference>
<feature type="compositionally biased region" description="Basic and acidic residues" evidence="1">
    <location>
        <begin position="24"/>
        <end position="40"/>
    </location>
</feature>
<name>A0A9W9HT73_9EURO</name>
<comment type="caution">
    <text evidence="2">The sequence shown here is derived from an EMBL/GenBank/DDBJ whole genome shotgun (WGS) entry which is preliminary data.</text>
</comment>
<feature type="region of interest" description="Disordered" evidence="1">
    <location>
        <begin position="17"/>
        <end position="111"/>
    </location>
</feature>
<organism evidence="2 3">
    <name type="scientific">Penicillium capsulatum</name>
    <dbReference type="NCBI Taxonomy" id="69766"/>
    <lineage>
        <taxon>Eukaryota</taxon>
        <taxon>Fungi</taxon>
        <taxon>Dikarya</taxon>
        <taxon>Ascomycota</taxon>
        <taxon>Pezizomycotina</taxon>
        <taxon>Eurotiomycetes</taxon>
        <taxon>Eurotiomycetidae</taxon>
        <taxon>Eurotiales</taxon>
        <taxon>Aspergillaceae</taxon>
        <taxon>Penicillium</taxon>
    </lineage>
</organism>
<evidence type="ECO:0000313" key="3">
    <source>
        <dbReference type="Proteomes" id="UP001146351"/>
    </source>
</evidence>
<evidence type="ECO:0000313" key="2">
    <source>
        <dbReference type="EMBL" id="KAJ5155904.1"/>
    </source>
</evidence>
<protein>
    <submittedName>
        <fullName evidence="2">Uncharacterized protein</fullName>
    </submittedName>
</protein>
<feature type="compositionally biased region" description="Polar residues" evidence="1">
    <location>
        <begin position="100"/>
        <end position="111"/>
    </location>
</feature>
<dbReference type="OrthoDB" id="4362041at2759"/>
<gene>
    <name evidence="2" type="ORF">N7492_008707</name>
</gene>
<dbReference type="Proteomes" id="UP001146351">
    <property type="component" value="Unassembled WGS sequence"/>
</dbReference>